<evidence type="ECO:0000313" key="13">
    <source>
        <dbReference type="Proteomes" id="UP000789524"/>
    </source>
</evidence>
<evidence type="ECO:0000313" key="12">
    <source>
        <dbReference type="EMBL" id="CAG9571975.1"/>
    </source>
</evidence>
<keyword evidence="6" id="KW-0560">Oxidoreductase</keyword>
<evidence type="ECO:0000256" key="5">
    <source>
        <dbReference type="ARBA" id="ARBA00022964"/>
    </source>
</evidence>
<keyword evidence="3" id="KW-0479">Metal-binding</keyword>
<protein>
    <recommendedName>
        <fullName evidence="8">uS12 prolyl 3-hydroxylase</fullName>
    </recommendedName>
</protein>
<feature type="compositionally biased region" description="Polar residues" evidence="10">
    <location>
        <begin position="23"/>
        <end position="32"/>
    </location>
</feature>
<sequence length="621" mass="69410">MSSPTKETEDPSSSNAESEEYTGGNSDANTEQRPPAKRPMSTAVIEISDTESDDSDVCAVNSYQASADEVKRIRRDYSSSSSSSSSSSNYSSDSDSPWEDDSVVIDDKAMGRPVIAKMLVRANRMDDPKFNPELKSQEIISKIKSHWEEETDHSSDQVTLTCKPFRLCRINGLLENSEIINNIVDDMNTLDWSRKKMDLYEFHQTSDLANLTWQRSIRGIYELLKTEVMTWVSQVTGIELTSVSASCSLYGPGDHLLVHDDRLGDRRVAFILYLAPWTPRSPPHMQNGAESQDKCWSGNGWKPHMGGALELVEDGKVVFRAFPANNTLAFFAVGPTSFHQVGEVLSMELPRLSINGWFHGPAPESEEPHAEIPQPLTPHNQVVVLKSWVEAGYLCPRARAQVQAQMERASEVCLHDLLLPSRCKQLLEALEKNDIEWEQCGPAQQRRYQRVTEKWLSASELSEGTETEAVQGEAPDDCGVQGETHVVRALLRLLSSTAFMRLVADCTDLPLTSYRKLEMQRWKAGDFTLLPPREHYQQPRLEAVLYLGVPEHPICGGQTLYVAPEEGSLAEAEALVTLPPRHNALGLVYCDAGAASFTKYLSKMTMTENECFYIVTCTYTE</sequence>
<feature type="compositionally biased region" description="Low complexity" evidence="10">
    <location>
        <begin position="78"/>
        <end position="95"/>
    </location>
</feature>
<feature type="compositionally biased region" description="Polar residues" evidence="10">
    <location>
        <begin position="1"/>
        <end position="16"/>
    </location>
</feature>
<organism evidence="12 13">
    <name type="scientific">Danaus chrysippus</name>
    <name type="common">African queen</name>
    <dbReference type="NCBI Taxonomy" id="151541"/>
    <lineage>
        <taxon>Eukaryota</taxon>
        <taxon>Metazoa</taxon>
        <taxon>Ecdysozoa</taxon>
        <taxon>Arthropoda</taxon>
        <taxon>Hexapoda</taxon>
        <taxon>Insecta</taxon>
        <taxon>Pterygota</taxon>
        <taxon>Neoptera</taxon>
        <taxon>Endopterygota</taxon>
        <taxon>Lepidoptera</taxon>
        <taxon>Glossata</taxon>
        <taxon>Ditrysia</taxon>
        <taxon>Papilionoidea</taxon>
        <taxon>Nymphalidae</taxon>
        <taxon>Danainae</taxon>
        <taxon>Danaini</taxon>
        <taxon>Danaina</taxon>
        <taxon>Danaus</taxon>
        <taxon>Anosia</taxon>
    </lineage>
</organism>
<dbReference type="EMBL" id="CAKASE010000067">
    <property type="protein sequence ID" value="CAG9571975.1"/>
    <property type="molecule type" value="Genomic_DNA"/>
</dbReference>
<dbReference type="Proteomes" id="UP000789524">
    <property type="component" value="Unassembled WGS sequence"/>
</dbReference>
<feature type="domain" description="Fe2OG dioxygenase" evidence="11">
    <location>
        <begin position="241"/>
        <end position="360"/>
    </location>
</feature>
<dbReference type="GO" id="GO:0005737">
    <property type="term" value="C:cytoplasm"/>
    <property type="evidence" value="ECO:0007669"/>
    <property type="project" value="TreeGrafter"/>
</dbReference>
<comment type="caution">
    <text evidence="12">The sequence shown here is derived from an EMBL/GenBank/DDBJ whole genome shotgun (WGS) entry which is preliminary data.</text>
</comment>
<dbReference type="InterPro" id="IPR006620">
    <property type="entry name" value="Pro_4_hyd_alph"/>
</dbReference>
<dbReference type="Gene3D" id="2.60.120.620">
    <property type="entry name" value="q2cbj1_9rhob like domain"/>
    <property type="match status" value="2"/>
</dbReference>
<evidence type="ECO:0000259" key="11">
    <source>
        <dbReference type="PROSITE" id="PS51471"/>
    </source>
</evidence>
<dbReference type="InterPro" id="IPR051842">
    <property type="entry name" value="uS12_prolyl_hydroxylase"/>
</dbReference>
<dbReference type="GO" id="GO:0031418">
    <property type="term" value="F:L-ascorbic acid binding"/>
    <property type="evidence" value="ECO:0007669"/>
    <property type="project" value="UniProtKB-KW"/>
</dbReference>
<keyword evidence="4" id="KW-0847">Vitamin C</keyword>
<gene>
    <name evidence="12" type="ORF">DCHRY22_LOCUS10035</name>
</gene>
<dbReference type="Pfam" id="PF10637">
    <property type="entry name" value="Ofd1_CTDD"/>
    <property type="match status" value="1"/>
</dbReference>
<keyword evidence="5" id="KW-0223">Dioxygenase</keyword>
<feature type="compositionally biased region" description="Basic and acidic residues" evidence="10">
    <location>
        <begin position="68"/>
        <end position="77"/>
    </location>
</feature>
<dbReference type="PANTHER" id="PTHR12117:SF0">
    <property type="entry name" value="PROLYL 3-HYDROXYLASE OGFOD1"/>
    <property type="match status" value="1"/>
</dbReference>
<evidence type="ECO:0000256" key="7">
    <source>
        <dbReference type="ARBA" id="ARBA00023004"/>
    </source>
</evidence>
<dbReference type="InterPro" id="IPR005123">
    <property type="entry name" value="Oxoglu/Fe-dep_dioxygenase_dom"/>
</dbReference>
<evidence type="ECO:0000256" key="8">
    <source>
        <dbReference type="ARBA" id="ARBA00029938"/>
    </source>
</evidence>
<dbReference type="AlphaFoldDB" id="A0A8J2W7U1"/>
<dbReference type="GO" id="GO:0005506">
    <property type="term" value="F:iron ion binding"/>
    <property type="evidence" value="ECO:0007669"/>
    <property type="project" value="InterPro"/>
</dbReference>
<accession>A0A8J2W7U1</accession>
<evidence type="ECO:0000256" key="2">
    <source>
        <dbReference type="ARBA" id="ARBA00007443"/>
    </source>
</evidence>
<name>A0A8J2W7U1_9NEOP</name>
<evidence type="ECO:0000256" key="3">
    <source>
        <dbReference type="ARBA" id="ARBA00022723"/>
    </source>
</evidence>
<dbReference type="PROSITE" id="PS51471">
    <property type="entry name" value="FE2OG_OXY"/>
    <property type="match status" value="1"/>
</dbReference>
<dbReference type="PANTHER" id="PTHR12117">
    <property type="entry name" value="HISTONE ACETYLTRANSFERASE COMPLEX"/>
    <property type="match status" value="1"/>
</dbReference>
<dbReference type="GO" id="GO:0006449">
    <property type="term" value="P:regulation of translational termination"/>
    <property type="evidence" value="ECO:0007669"/>
    <property type="project" value="TreeGrafter"/>
</dbReference>
<dbReference type="SMART" id="SM00702">
    <property type="entry name" value="P4Hc"/>
    <property type="match status" value="1"/>
</dbReference>
<keyword evidence="7" id="KW-0408">Iron</keyword>
<comment type="cofactor">
    <cofactor evidence="1">
        <name>L-ascorbate</name>
        <dbReference type="ChEBI" id="CHEBI:38290"/>
    </cofactor>
</comment>
<keyword evidence="13" id="KW-1185">Reference proteome</keyword>
<evidence type="ECO:0000256" key="10">
    <source>
        <dbReference type="SAM" id="MobiDB-lite"/>
    </source>
</evidence>
<evidence type="ECO:0000256" key="9">
    <source>
        <dbReference type="ARBA" id="ARBA00047444"/>
    </source>
</evidence>
<dbReference type="InterPro" id="IPR039558">
    <property type="entry name" value="TPA1/OFD1_N"/>
</dbReference>
<dbReference type="OrthoDB" id="430522at2759"/>
<comment type="catalytic activity">
    <reaction evidence="9">
        <text>[ribosomal protein uS12]-L-proline + 2-oxoglutarate + O2 = [ribosomal protein uS12]-(3S)-3-hydroxy-L-proline + succinate + CO2</text>
        <dbReference type="Rhea" id="RHEA:54156"/>
        <dbReference type="Rhea" id="RHEA-COMP:13816"/>
        <dbReference type="Rhea" id="RHEA-COMP:13818"/>
        <dbReference type="ChEBI" id="CHEBI:15379"/>
        <dbReference type="ChEBI" id="CHEBI:16526"/>
        <dbReference type="ChEBI" id="CHEBI:16810"/>
        <dbReference type="ChEBI" id="CHEBI:30031"/>
        <dbReference type="ChEBI" id="CHEBI:50342"/>
        <dbReference type="ChEBI" id="CHEBI:85428"/>
    </reaction>
</comment>
<proteinExistence type="inferred from homology"/>
<evidence type="ECO:0000256" key="6">
    <source>
        <dbReference type="ARBA" id="ARBA00023002"/>
    </source>
</evidence>
<comment type="similarity">
    <text evidence="2">Belongs to the TPA1 family.</text>
</comment>
<evidence type="ECO:0000256" key="1">
    <source>
        <dbReference type="ARBA" id="ARBA00001961"/>
    </source>
</evidence>
<reference evidence="12" key="1">
    <citation type="submission" date="2021-09" db="EMBL/GenBank/DDBJ databases">
        <authorList>
            <person name="Martin H S."/>
        </authorList>
    </citation>
    <scope>NUCLEOTIDE SEQUENCE</scope>
</reference>
<dbReference type="InterPro" id="IPR019601">
    <property type="entry name" value="Oxoglutarate/Fe-dep_Oase_C"/>
</dbReference>
<dbReference type="Pfam" id="PF13661">
    <property type="entry name" value="2OG-FeII_Oxy_4"/>
    <property type="match status" value="1"/>
</dbReference>
<evidence type="ECO:0000256" key="4">
    <source>
        <dbReference type="ARBA" id="ARBA00022896"/>
    </source>
</evidence>
<feature type="region of interest" description="Disordered" evidence="10">
    <location>
        <begin position="1"/>
        <end position="105"/>
    </location>
</feature>
<dbReference type="GO" id="GO:0031543">
    <property type="term" value="F:peptidyl-proline dioxygenase activity"/>
    <property type="evidence" value="ECO:0007669"/>
    <property type="project" value="TreeGrafter"/>
</dbReference>